<name>A0ABR7XXI8_9SPHI</name>
<keyword evidence="1" id="KW-0812">Transmembrane</keyword>
<keyword evidence="3" id="KW-1185">Reference proteome</keyword>
<organism evidence="2 3">
    <name type="scientific">Sphingobacterium chuzhouense</name>
    <dbReference type="NCBI Taxonomy" id="1742264"/>
    <lineage>
        <taxon>Bacteria</taxon>
        <taxon>Pseudomonadati</taxon>
        <taxon>Bacteroidota</taxon>
        <taxon>Sphingobacteriia</taxon>
        <taxon>Sphingobacteriales</taxon>
        <taxon>Sphingobacteriaceae</taxon>
        <taxon>Sphingobacterium</taxon>
    </lineage>
</organism>
<dbReference type="RefSeq" id="WP_190315536.1">
    <property type="nucleotide sequence ID" value="NZ_JACNYL010000006.1"/>
</dbReference>
<feature type="transmembrane region" description="Helical" evidence="1">
    <location>
        <begin position="226"/>
        <end position="245"/>
    </location>
</feature>
<keyword evidence="1" id="KW-0472">Membrane</keyword>
<comment type="caution">
    <text evidence="2">The sequence shown here is derived from an EMBL/GenBank/DDBJ whole genome shotgun (WGS) entry which is preliminary data.</text>
</comment>
<protein>
    <submittedName>
        <fullName evidence="2">Uncharacterized protein</fullName>
    </submittedName>
</protein>
<evidence type="ECO:0000313" key="2">
    <source>
        <dbReference type="EMBL" id="MBD1423760.1"/>
    </source>
</evidence>
<evidence type="ECO:0000313" key="3">
    <source>
        <dbReference type="Proteomes" id="UP000651112"/>
    </source>
</evidence>
<keyword evidence="1" id="KW-1133">Transmembrane helix</keyword>
<proteinExistence type="predicted"/>
<accession>A0ABR7XXI8</accession>
<evidence type="ECO:0000256" key="1">
    <source>
        <dbReference type="SAM" id="Phobius"/>
    </source>
</evidence>
<gene>
    <name evidence="2" type="ORF">H8B21_19535</name>
</gene>
<feature type="transmembrane region" description="Helical" evidence="1">
    <location>
        <begin position="186"/>
        <end position="205"/>
    </location>
</feature>
<dbReference type="EMBL" id="JACNYL010000006">
    <property type="protein sequence ID" value="MBD1423760.1"/>
    <property type="molecule type" value="Genomic_DNA"/>
</dbReference>
<dbReference type="Proteomes" id="UP000651112">
    <property type="component" value="Unassembled WGS sequence"/>
</dbReference>
<sequence>MNKYHKKLFLFLFIFGLTGVQYLYAQSAIQPDESKNFVLFDSDSIFYADNIRLRPNMFNELALRADSKRIPLHNVKFFNIDEGFFATMRRLPGLGKEQLAERVIEGRINIFMERPDSYWNYASGYRYSRHHRHHDNGVNMRMYFNKGYDDLKKVNYTNLNMAMADDMESIDLLKGYRKSVRRSRNMYIATGVALGASLVSFFVNANRNKVDFDMQNGFSSEPQAPNFTSSYILLGAGVGFAIGGYTMQLSGLRKLEAAVDHYNR</sequence>
<reference evidence="2 3" key="1">
    <citation type="submission" date="2020-08" db="EMBL/GenBank/DDBJ databases">
        <title>Sphingobacterium sp. DN00404 isolated from aquaculture water.</title>
        <authorList>
            <person name="Zhang M."/>
        </authorList>
    </citation>
    <scope>NUCLEOTIDE SEQUENCE [LARGE SCALE GENOMIC DNA]</scope>
    <source>
        <strain evidence="2 3">KCTC 42746</strain>
    </source>
</reference>